<feature type="transmembrane region" description="Helical" evidence="1">
    <location>
        <begin position="106"/>
        <end position="125"/>
    </location>
</feature>
<dbReference type="AlphaFoldDB" id="A0A833RHZ2"/>
<comment type="caution">
    <text evidence="2">The sequence shown here is derived from an EMBL/GenBank/DDBJ whole genome shotgun (WGS) entry which is preliminary data.</text>
</comment>
<dbReference type="EMBL" id="SWLB01000008">
    <property type="protein sequence ID" value="KAF3335258.1"/>
    <property type="molecule type" value="Genomic_DNA"/>
</dbReference>
<evidence type="ECO:0000313" key="3">
    <source>
        <dbReference type="Proteomes" id="UP000623129"/>
    </source>
</evidence>
<evidence type="ECO:0008006" key="4">
    <source>
        <dbReference type="Google" id="ProtNLM"/>
    </source>
</evidence>
<dbReference type="Proteomes" id="UP000623129">
    <property type="component" value="Unassembled WGS sequence"/>
</dbReference>
<name>A0A833RHZ2_9POAL</name>
<keyword evidence="1" id="KW-0812">Transmembrane</keyword>
<reference evidence="2" key="1">
    <citation type="submission" date="2020-01" db="EMBL/GenBank/DDBJ databases">
        <title>Genome sequence of Kobresia littledalei, the first chromosome-level genome in the family Cyperaceae.</title>
        <authorList>
            <person name="Qu G."/>
        </authorList>
    </citation>
    <scope>NUCLEOTIDE SEQUENCE</scope>
    <source>
        <strain evidence="2">C.B.Clarke</strain>
        <tissue evidence="2">Leaf</tissue>
    </source>
</reference>
<sequence>MGFGDSAYSYSEHDHLAADGTNIGATMAVRRVPQIARLNESICINIHLNNNIQGVTNSVLLGSKVVMRDPGARVCLNCGETGDRDEEMRFEKVGHAFRSLWGHGGWLWFGLIFSVSVAVLAFISVQQFGRTKA</sequence>
<keyword evidence="3" id="KW-1185">Reference proteome</keyword>
<proteinExistence type="predicted"/>
<keyword evidence="1" id="KW-0472">Membrane</keyword>
<accession>A0A833RHZ2</accession>
<gene>
    <name evidence="2" type="ORF">FCM35_KLT19765</name>
</gene>
<evidence type="ECO:0000313" key="2">
    <source>
        <dbReference type="EMBL" id="KAF3335258.1"/>
    </source>
</evidence>
<organism evidence="2 3">
    <name type="scientific">Carex littledalei</name>
    <dbReference type="NCBI Taxonomy" id="544730"/>
    <lineage>
        <taxon>Eukaryota</taxon>
        <taxon>Viridiplantae</taxon>
        <taxon>Streptophyta</taxon>
        <taxon>Embryophyta</taxon>
        <taxon>Tracheophyta</taxon>
        <taxon>Spermatophyta</taxon>
        <taxon>Magnoliopsida</taxon>
        <taxon>Liliopsida</taxon>
        <taxon>Poales</taxon>
        <taxon>Cyperaceae</taxon>
        <taxon>Cyperoideae</taxon>
        <taxon>Cariceae</taxon>
        <taxon>Carex</taxon>
        <taxon>Carex subgen. Euthyceras</taxon>
    </lineage>
</organism>
<evidence type="ECO:0000256" key="1">
    <source>
        <dbReference type="SAM" id="Phobius"/>
    </source>
</evidence>
<dbReference type="OrthoDB" id="1627728at2759"/>
<keyword evidence="1" id="KW-1133">Transmembrane helix</keyword>
<protein>
    <recommendedName>
        <fullName evidence="4">Transmembrane protein</fullName>
    </recommendedName>
</protein>